<name>A0A0F9WWF7_9ZZZZ</name>
<evidence type="ECO:0000313" key="1">
    <source>
        <dbReference type="EMBL" id="KKN90746.1"/>
    </source>
</evidence>
<proteinExistence type="predicted"/>
<dbReference type="AlphaFoldDB" id="A0A0F9WWF7"/>
<gene>
    <name evidence="1" type="ORF">LCGC14_0223290</name>
</gene>
<reference evidence="1" key="1">
    <citation type="journal article" date="2015" name="Nature">
        <title>Complex archaea that bridge the gap between prokaryotes and eukaryotes.</title>
        <authorList>
            <person name="Spang A."/>
            <person name="Saw J.H."/>
            <person name="Jorgensen S.L."/>
            <person name="Zaremba-Niedzwiedzka K."/>
            <person name="Martijn J."/>
            <person name="Lind A.E."/>
            <person name="van Eijk R."/>
            <person name="Schleper C."/>
            <person name="Guy L."/>
            <person name="Ettema T.J."/>
        </authorList>
    </citation>
    <scope>NUCLEOTIDE SEQUENCE</scope>
</reference>
<protein>
    <submittedName>
        <fullName evidence="1">Uncharacterized protein</fullName>
    </submittedName>
</protein>
<comment type="caution">
    <text evidence="1">The sequence shown here is derived from an EMBL/GenBank/DDBJ whole genome shotgun (WGS) entry which is preliminary data.</text>
</comment>
<organism evidence="1">
    <name type="scientific">marine sediment metagenome</name>
    <dbReference type="NCBI Taxonomy" id="412755"/>
    <lineage>
        <taxon>unclassified sequences</taxon>
        <taxon>metagenomes</taxon>
        <taxon>ecological metagenomes</taxon>
    </lineage>
</organism>
<dbReference type="EMBL" id="LAZR01000107">
    <property type="protein sequence ID" value="KKN90746.1"/>
    <property type="molecule type" value="Genomic_DNA"/>
</dbReference>
<accession>A0A0F9WWF7</accession>
<sequence length="113" mass="12646">MRNRRGGMVGLEVYKLALDLNADGTWRVEVYDNDMEENIDPTVITPVNMVSIGNSISTDIYQNGGIVMEMDNDIVCVVQELVKDKQILCNNKKEFPSDVGFPVTVGDWFGKTD</sequence>